<feature type="transmembrane region" description="Helical" evidence="1">
    <location>
        <begin position="58"/>
        <end position="82"/>
    </location>
</feature>
<name>A0A124FF81_9EURY</name>
<organism evidence="2 3">
    <name type="scientific">Thermococcus sibiricus</name>
    <dbReference type="NCBI Taxonomy" id="172049"/>
    <lineage>
        <taxon>Archaea</taxon>
        <taxon>Methanobacteriati</taxon>
        <taxon>Methanobacteriota</taxon>
        <taxon>Thermococci</taxon>
        <taxon>Thermococcales</taxon>
        <taxon>Thermococcaceae</taxon>
        <taxon>Thermococcus</taxon>
    </lineage>
</organism>
<feature type="transmembrane region" description="Helical" evidence="1">
    <location>
        <begin position="33"/>
        <end position="51"/>
    </location>
</feature>
<feature type="transmembrane region" description="Helical" evidence="1">
    <location>
        <begin position="7"/>
        <end position="27"/>
    </location>
</feature>
<dbReference type="PATRIC" id="fig|172049.5.peg.568"/>
<evidence type="ECO:0000256" key="1">
    <source>
        <dbReference type="SAM" id="Phobius"/>
    </source>
</evidence>
<proteinExistence type="predicted"/>
<comment type="caution">
    <text evidence="2">The sequence shown here is derived from an EMBL/GenBank/DDBJ whole genome shotgun (WGS) entry which is preliminary data.</text>
</comment>
<keyword evidence="1" id="KW-0812">Transmembrane</keyword>
<accession>A0A124FF81</accession>
<dbReference type="Proteomes" id="UP000053911">
    <property type="component" value="Unassembled WGS sequence"/>
</dbReference>
<keyword evidence="1" id="KW-1133">Transmembrane helix</keyword>
<reference evidence="3" key="1">
    <citation type="journal article" date="2015" name="MBio">
        <title>Genome-Resolved Metagenomic Analysis Reveals Roles for Candidate Phyla and Other Microbial Community Members in Biogeochemical Transformations in Oil Reservoirs.</title>
        <authorList>
            <person name="Hu P."/>
            <person name="Tom L."/>
            <person name="Singh A."/>
            <person name="Thomas B.C."/>
            <person name="Baker B.J."/>
            <person name="Piceno Y.M."/>
            <person name="Andersen G.L."/>
            <person name="Banfield J.F."/>
        </authorList>
    </citation>
    <scope>NUCLEOTIDE SEQUENCE [LARGE SCALE GENOMIC DNA]</scope>
</reference>
<keyword evidence="1" id="KW-0472">Membrane</keyword>
<evidence type="ECO:0000313" key="2">
    <source>
        <dbReference type="EMBL" id="KUK17261.1"/>
    </source>
</evidence>
<sequence length="86" mass="9895">MKAYERLLGKIWAELSVLFIVFFFHFFYNTMALARMMVVEIYLALIVYAVVSKRISPTFLLVFGVSLIISHYGTAYLLAFALGQDM</sequence>
<gene>
    <name evidence="2" type="ORF">XD54_1430</name>
</gene>
<protein>
    <submittedName>
        <fullName evidence="2">Uncharacterized protein</fullName>
    </submittedName>
</protein>
<dbReference type="AlphaFoldDB" id="A0A124FF81"/>
<dbReference type="EMBL" id="LGFD01000029">
    <property type="protein sequence ID" value="KUK17261.1"/>
    <property type="molecule type" value="Genomic_DNA"/>
</dbReference>
<evidence type="ECO:0000313" key="3">
    <source>
        <dbReference type="Proteomes" id="UP000053911"/>
    </source>
</evidence>